<dbReference type="Pfam" id="PF05987">
    <property type="entry name" value="DUF898"/>
    <property type="match status" value="1"/>
</dbReference>
<proteinExistence type="predicted"/>
<feature type="transmembrane region" description="Helical" evidence="1">
    <location>
        <begin position="214"/>
        <end position="245"/>
    </location>
</feature>
<keyword evidence="3" id="KW-1185">Reference proteome</keyword>
<dbReference type="Proteomes" id="UP000647587">
    <property type="component" value="Unassembled WGS sequence"/>
</dbReference>
<dbReference type="EMBL" id="BMPP01000015">
    <property type="protein sequence ID" value="GGK35313.1"/>
    <property type="molecule type" value="Genomic_DNA"/>
</dbReference>
<name>A0ABQ2F0M8_9DEIO</name>
<dbReference type="InterPro" id="IPR010295">
    <property type="entry name" value="DUF898"/>
</dbReference>
<comment type="caution">
    <text evidence="2">The sequence shown here is derived from an EMBL/GenBank/DDBJ whole genome shotgun (WGS) entry which is preliminary data.</text>
</comment>
<feature type="transmembrane region" description="Helical" evidence="1">
    <location>
        <begin position="120"/>
        <end position="144"/>
    </location>
</feature>
<evidence type="ECO:0000256" key="1">
    <source>
        <dbReference type="SAM" id="Phobius"/>
    </source>
</evidence>
<feature type="transmembrane region" description="Helical" evidence="1">
    <location>
        <begin position="86"/>
        <end position="108"/>
    </location>
</feature>
<organism evidence="2 3">
    <name type="scientific">Deinococcus malanensis</name>
    <dbReference type="NCBI Taxonomy" id="1706855"/>
    <lineage>
        <taxon>Bacteria</taxon>
        <taxon>Thermotogati</taxon>
        <taxon>Deinococcota</taxon>
        <taxon>Deinococci</taxon>
        <taxon>Deinococcales</taxon>
        <taxon>Deinococcaceae</taxon>
        <taxon>Deinococcus</taxon>
    </lineage>
</organism>
<reference evidence="3" key="1">
    <citation type="journal article" date="2019" name="Int. J. Syst. Evol. Microbiol.">
        <title>The Global Catalogue of Microorganisms (GCM) 10K type strain sequencing project: providing services to taxonomists for standard genome sequencing and annotation.</title>
        <authorList>
            <consortium name="The Broad Institute Genomics Platform"/>
            <consortium name="The Broad Institute Genome Sequencing Center for Infectious Disease"/>
            <person name="Wu L."/>
            <person name="Ma J."/>
        </authorList>
    </citation>
    <scope>NUCLEOTIDE SEQUENCE [LARGE SCALE GENOMIC DNA]</scope>
    <source>
        <strain evidence="3">JCM 30331</strain>
    </source>
</reference>
<protein>
    <recommendedName>
        <fullName evidence="4">DUF898 domain-containing protein</fullName>
    </recommendedName>
</protein>
<feature type="transmembrane region" description="Helical" evidence="1">
    <location>
        <begin position="165"/>
        <end position="187"/>
    </location>
</feature>
<accession>A0ABQ2F0M8</accession>
<keyword evidence="1" id="KW-0812">Transmembrane</keyword>
<evidence type="ECO:0000313" key="2">
    <source>
        <dbReference type="EMBL" id="GGK35313.1"/>
    </source>
</evidence>
<sequence>MTQVLPSTASGQAPVLLEDPATPGAAPHVQHYPMSFTGQAGEYFRLWIVNTALTIVTLGVYLPWARVRQRQYFYGHTWLDGQNFEYTANPLALLRGYLAIGLAFGLYSLSTTLKFSGWEYVAGTLGVVYVLLYPWLVMKSLGFLAVSSVHRGLRFRHHANTGQAYVAYGLANIAAGLTAGLALPWAWYRQRRYQVECAAYGSARATFRGDVGDFYVIGLVGVGLTVAGGLILAALVGTLALAGLGERVAVTSGLDNIALVGIAAAYLAILAVYGVTWQYVRASTMRYVLNHVEVGGVVRVTATFRPWVVVWIAVSNAVVQALTLGLATPWAAVRRARYITQEITVRAIAPLDEFASGSAVGESSLGEAATELLDINVGF</sequence>
<keyword evidence="1" id="KW-0472">Membrane</keyword>
<evidence type="ECO:0000313" key="3">
    <source>
        <dbReference type="Proteomes" id="UP000647587"/>
    </source>
</evidence>
<feature type="transmembrane region" description="Helical" evidence="1">
    <location>
        <begin position="257"/>
        <end position="280"/>
    </location>
</feature>
<feature type="transmembrane region" description="Helical" evidence="1">
    <location>
        <begin position="308"/>
        <end position="333"/>
    </location>
</feature>
<feature type="transmembrane region" description="Helical" evidence="1">
    <location>
        <begin position="44"/>
        <end position="65"/>
    </location>
</feature>
<gene>
    <name evidence="2" type="ORF">GCM10008955_31510</name>
</gene>
<keyword evidence="1" id="KW-1133">Transmembrane helix</keyword>
<evidence type="ECO:0008006" key="4">
    <source>
        <dbReference type="Google" id="ProtNLM"/>
    </source>
</evidence>